<dbReference type="OrthoDB" id="10461555at2759"/>
<evidence type="ECO:0000313" key="1">
    <source>
        <dbReference type="Proteomes" id="UP000515121"/>
    </source>
</evidence>
<dbReference type="GeneID" id="111275692"/>
<organism evidence="1 2">
    <name type="scientific">Durio zibethinus</name>
    <name type="common">Durian</name>
    <dbReference type="NCBI Taxonomy" id="66656"/>
    <lineage>
        <taxon>Eukaryota</taxon>
        <taxon>Viridiplantae</taxon>
        <taxon>Streptophyta</taxon>
        <taxon>Embryophyta</taxon>
        <taxon>Tracheophyta</taxon>
        <taxon>Spermatophyta</taxon>
        <taxon>Magnoliopsida</taxon>
        <taxon>eudicotyledons</taxon>
        <taxon>Gunneridae</taxon>
        <taxon>Pentapetalae</taxon>
        <taxon>rosids</taxon>
        <taxon>malvids</taxon>
        <taxon>Malvales</taxon>
        <taxon>Malvaceae</taxon>
        <taxon>Helicteroideae</taxon>
        <taxon>Durio</taxon>
    </lineage>
</organism>
<keyword evidence="1" id="KW-1185">Reference proteome</keyword>
<name>A0A6P5WMA9_DURZI</name>
<gene>
    <name evidence="2" type="primary">LOC111275692</name>
</gene>
<proteinExistence type="predicted"/>
<dbReference type="RefSeq" id="XP_022716922.1">
    <property type="nucleotide sequence ID" value="XM_022861187.1"/>
</dbReference>
<evidence type="ECO:0000313" key="2">
    <source>
        <dbReference type="RefSeq" id="XP_022716922.1"/>
    </source>
</evidence>
<dbReference type="AlphaFoldDB" id="A0A6P5WMA9"/>
<accession>A0A6P5WMA9</accession>
<reference evidence="2" key="1">
    <citation type="submission" date="2025-08" db="UniProtKB">
        <authorList>
            <consortium name="RefSeq"/>
        </authorList>
    </citation>
    <scope>IDENTIFICATION</scope>
    <source>
        <tissue evidence="2">Fruit stalk</tissue>
    </source>
</reference>
<dbReference type="Proteomes" id="UP000515121">
    <property type="component" value="Unplaced"/>
</dbReference>
<protein>
    <submittedName>
        <fullName evidence="2">Uncharacterized protein LOC111275692</fullName>
    </submittedName>
</protein>
<dbReference type="KEGG" id="dzi:111275692"/>
<sequence>MDDSIFPEPSQFDPTRLRIQLQFHLTTSFHSEGDLGYVQDTTLQGLKPLFQFTIWLLGSLGSYMFRQLFQQASNACSNYRPTSSNQAQKSLIFACFKETCKFSVADQMMRNFYSVKGLSRPVKYSKTLRIIIPN</sequence>